<name>A0A975IZD8_9BACT</name>
<keyword evidence="2" id="KW-1185">Reference proteome</keyword>
<dbReference type="EMBL" id="CP073100">
    <property type="protein sequence ID" value="QUE49590.1"/>
    <property type="molecule type" value="Genomic_DNA"/>
</dbReference>
<protein>
    <submittedName>
        <fullName evidence="1">Uncharacterized protein</fullName>
    </submittedName>
</protein>
<dbReference type="RefSeq" id="WP_211629679.1">
    <property type="nucleotide sequence ID" value="NZ_CP073100.1"/>
</dbReference>
<dbReference type="AlphaFoldDB" id="A0A975IZD8"/>
<dbReference type="Proteomes" id="UP000676169">
    <property type="component" value="Chromosome"/>
</dbReference>
<evidence type="ECO:0000313" key="1">
    <source>
        <dbReference type="EMBL" id="QUE49590.1"/>
    </source>
</evidence>
<sequence>MSGIPSSDVARLACGLACLALSNARADEIVMEGSSKLSGRVTAMSENGGVQIESPMAAEPLSLRPGVVKRVVFTDSKDAPLPGSTRLKLVNGDVVPCELKSLDAQNLLVSTSFSGDLKIPRPIIAAMDLGIHEEKVLYNGPAGLEGWTNDKWRAVESRFSCSGSGKLSRSFDLPDQYSLRFTLSWRGNPNFQTTFGDIPDSDSALMSRYAFQFNNGGIELRRLGGSRTSTTLIQLSKDRTPDSFPNSRMNVEIRVDRTQNVLVLLIDGVVEGRRADPIKEPPAGGGLTFSANAGADTEVTLTNLRVLTWDADGDRHRTEERGDSGSDTLILAEGDRYSGNLEAIRAGADGKAVLSFKSPVLEQPMNIPARKVSTVFFKDPAKNDNASTAPFILRLQGGGSFQVDACSFSGTQIDIRHSKLGTLSLKRSAVASIEQAGGTNESRE</sequence>
<gene>
    <name evidence="1" type="ORF">KBB96_11970</name>
</gene>
<proteinExistence type="predicted"/>
<dbReference type="KEGG" id="lamb:KBB96_11970"/>
<evidence type="ECO:0000313" key="2">
    <source>
        <dbReference type="Proteomes" id="UP000676169"/>
    </source>
</evidence>
<accession>A0A975IZD8</accession>
<organism evidence="1 2">
    <name type="scientific">Luteolibacter ambystomatis</name>
    <dbReference type="NCBI Taxonomy" id="2824561"/>
    <lineage>
        <taxon>Bacteria</taxon>
        <taxon>Pseudomonadati</taxon>
        <taxon>Verrucomicrobiota</taxon>
        <taxon>Verrucomicrobiia</taxon>
        <taxon>Verrucomicrobiales</taxon>
        <taxon>Verrucomicrobiaceae</taxon>
        <taxon>Luteolibacter</taxon>
    </lineage>
</organism>
<reference evidence="1" key="1">
    <citation type="submission" date="2021-04" db="EMBL/GenBank/DDBJ databases">
        <title>Luteolibacter sp. 32A isolated from the skin of an Anderson's salamander (Ambystoma andersonii).</title>
        <authorList>
            <person name="Spergser J."/>
            <person name="Busse H.-J."/>
        </authorList>
    </citation>
    <scope>NUCLEOTIDE SEQUENCE</scope>
    <source>
        <strain evidence="1">32A</strain>
    </source>
</reference>